<sequence>MDYRVTSKYLANIIERSELPPEDSRKVVKYLNELGDQIIGSGENVEKMYFAGNLAFRGLDLELRFILENIHPDEVLTQQNTTFFVERFGKILNIVTGLRDHFQRIIDDLDKLVLLDEKMLQSANGMNYVELYFEDATPVLDKTHDVEKAKRKLEYLMQFMKIIPDIRNQINYTLVEFNQHRLALIKGRSIWSKFRRRKLVSLEDTEKLYETIQKLDSAAKVFKTKGLESVKRISV</sequence>
<proteinExistence type="predicted"/>
<keyword evidence="2" id="KW-1185">Reference proteome</keyword>
<dbReference type="Proteomes" id="UP000789525">
    <property type="component" value="Unassembled WGS sequence"/>
</dbReference>
<accession>A0ACA9L2H8</accession>
<dbReference type="EMBL" id="CAJVPT010004059">
    <property type="protein sequence ID" value="CAG8503851.1"/>
    <property type="molecule type" value="Genomic_DNA"/>
</dbReference>
<name>A0ACA9L2H8_9GLOM</name>
<organism evidence="1 2">
    <name type="scientific">Acaulospora colombiana</name>
    <dbReference type="NCBI Taxonomy" id="27376"/>
    <lineage>
        <taxon>Eukaryota</taxon>
        <taxon>Fungi</taxon>
        <taxon>Fungi incertae sedis</taxon>
        <taxon>Mucoromycota</taxon>
        <taxon>Glomeromycotina</taxon>
        <taxon>Glomeromycetes</taxon>
        <taxon>Diversisporales</taxon>
        <taxon>Acaulosporaceae</taxon>
        <taxon>Acaulospora</taxon>
    </lineage>
</organism>
<protein>
    <submittedName>
        <fullName evidence="1">9997_t:CDS:1</fullName>
    </submittedName>
</protein>
<evidence type="ECO:0000313" key="2">
    <source>
        <dbReference type="Proteomes" id="UP000789525"/>
    </source>
</evidence>
<gene>
    <name evidence="1" type="ORF">ACOLOM_LOCUS2919</name>
</gene>
<comment type="caution">
    <text evidence="1">The sequence shown here is derived from an EMBL/GenBank/DDBJ whole genome shotgun (WGS) entry which is preliminary data.</text>
</comment>
<evidence type="ECO:0000313" key="1">
    <source>
        <dbReference type="EMBL" id="CAG8503851.1"/>
    </source>
</evidence>
<reference evidence="1" key="1">
    <citation type="submission" date="2021-06" db="EMBL/GenBank/DDBJ databases">
        <authorList>
            <person name="Kallberg Y."/>
            <person name="Tangrot J."/>
            <person name="Rosling A."/>
        </authorList>
    </citation>
    <scope>NUCLEOTIDE SEQUENCE</scope>
    <source>
        <strain evidence="1">CL356</strain>
    </source>
</reference>